<organism evidence="1">
    <name type="scientific">viral metagenome</name>
    <dbReference type="NCBI Taxonomy" id="1070528"/>
    <lineage>
        <taxon>unclassified sequences</taxon>
        <taxon>metagenomes</taxon>
        <taxon>organismal metagenomes</taxon>
    </lineage>
</organism>
<evidence type="ECO:0000313" key="1">
    <source>
        <dbReference type="EMBL" id="QHS77724.1"/>
    </source>
</evidence>
<reference evidence="1" key="1">
    <citation type="journal article" date="2020" name="Nature">
        <title>Giant virus diversity and host interactions through global metagenomics.</title>
        <authorList>
            <person name="Schulz F."/>
            <person name="Roux S."/>
            <person name="Paez-Espino D."/>
            <person name="Jungbluth S."/>
            <person name="Walsh D.A."/>
            <person name="Denef V.J."/>
            <person name="McMahon K.D."/>
            <person name="Konstantinidis K.T."/>
            <person name="Eloe-Fadrosh E.A."/>
            <person name="Kyrpides N.C."/>
            <person name="Woyke T."/>
        </authorList>
    </citation>
    <scope>NUCLEOTIDE SEQUENCE</scope>
    <source>
        <strain evidence="1">GVMAG-S-1021933-23</strain>
    </source>
</reference>
<name>A0A6C0ADC1_9ZZZZ</name>
<dbReference type="AlphaFoldDB" id="A0A6C0ADC1"/>
<accession>A0A6C0ADC1</accession>
<protein>
    <submittedName>
        <fullName evidence="1">Uncharacterized protein</fullName>
    </submittedName>
</protein>
<dbReference type="EMBL" id="MN740593">
    <property type="protein sequence ID" value="QHS77724.1"/>
    <property type="molecule type" value="Genomic_DNA"/>
</dbReference>
<proteinExistence type="predicted"/>
<sequence>MKYSSLEKVKKSNKYISLNKVKKSNEIYFSKENKKIIMKYIFFYKN</sequence>